<proteinExistence type="predicted"/>
<evidence type="ECO:0000313" key="17">
    <source>
        <dbReference type="Proteomes" id="UP000759131"/>
    </source>
</evidence>
<feature type="domain" description="RNA polymerase Rpb1" evidence="13">
    <location>
        <begin position="106"/>
        <end position="289"/>
    </location>
</feature>
<evidence type="ECO:0000256" key="3">
    <source>
        <dbReference type="ARBA" id="ARBA00022478"/>
    </source>
</evidence>
<name>A0A7R9LDD0_9ACAR</name>
<evidence type="ECO:0000256" key="9">
    <source>
        <dbReference type="ARBA" id="ARBA00023163"/>
    </source>
</evidence>
<sequence length="773" mass="85933">QNVEGKRIPFGFRKRTLPHFIKDDYGPESRGFVENSYLAGLTPTEFFFHSMGGREGLIDTACKTAETGYIQRRLIKAMESVMVTYDGTVRNSNGQVIQLRYGEDGLDGVAVELQSLPTLKPSDKALKERFKFDVTNEHYLRKIFTEEVVQEVLGNSSSLSELELEWDRLKADREILRTIFPTSDPRIHMPCNLNRMIWNAQKIFHVNLRGQTDLSPLKVIDSVEGLVKRLTIVKGEDRLSVQANQNATLLFRTLLRSTLCTRKITEQDRLSSEAFDWLIGEIETRFQQSQVQPGEMVGPLAAQSLGEPATQMTLNTFHYAGVSAKNVTLGVPRLKEIINISKKPKTPSLTVFLTGAATKNAEKANDVLCRLEHTTLRKVTANTAIYYDPDPLNSVIVEDQEFVNVYYEMPDFDTSRISPWLLRIELDRKRMTDKKLTMEAIAEKINAGFGEDLNCIFNDDNAETLVLRIRIMNSEEKMEEEEQVDKMEDDVFLRCIESSMLSDITLQGIESIVKVYMHLPMTDNQKRIVITDTGEYKAIADYLLETDGTSLMRVLSEPDVDPVRTYSNDICEIFATLGIEAVRKAVEKEMNHVLSFDGSYVNYRHLALLCDVMTAKGHLMAITRHGINRQDVGALMRCSFEETVDVLIDAASHAEVDHLRGVSENIMLGQLSKIGTGAFGMLLDPDKCKLGIEIPTNIPGMGGLGTGIFFGSADSPSLAGMTPQMTPWGAQGATPAYGQAWSPGLGLGMTPSSAGFSPSAASDASGLSPGYSP</sequence>
<keyword evidence="3" id="KW-0240">DNA-directed RNA polymerase</keyword>
<dbReference type="InterPro" id="IPR045867">
    <property type="entry name" value="DNA-dir_RpoC_beta_prime"/>
</dbReference>
<dbReference type="SUPFAM" id="SSF64484">
    <property type="entry name" value="beta and beta-prime subunits of DNA dependent RNA-polymerase"/>
    <property type="match status" value="1"/>
</dbReference>
<keyword evidence="4" id="KW-0808">Transferase</keyword>
<dbReference type="PANTHER" id="PTHR19376">
    <property type="entry name" value="DNA-DIRECTED RNA POLYMERASE"/>
    <property type="match status" value="1"/>
</dbReference>
<evidence type="ECO:0000256" key="6">
    <source>
        <dbReference type="ARBA" id="ARBA00022723"/>
    </source>
</evidence>
<dbReference type="InterPro" id="IPR007075">
    <property type="entry name" value="RNA_pol_Rpb1_6"/>
</dbReference>
<dbReference type="Gene3D" id="1.10.150.390">
    <property type="match status" value="1"/>
</dbReference>
<keyword evidence="5" id="KW-0548">Nucleotidyltransferase</keyword>
<evidence type="ECO:0000259" key="15">
    <source>
        <dbReference type="Pfam" id="PF05000"/>
    </source>
</evidence>
<protein>
    <recommendedName>
        <fullName evidence="2">DNA-directed RNA polymerase</fullName>
        <ecNumber evidence="2">2.7.7.6</ecNumber>
    </recommendedName>
</protein>
<dbReference type="Gene3D" id="6.10.250.2940">
    <property type="match status" value="1"/>
</dbReference>
<dbReference type="GO" id="GO:0005665">
    <property type="term" value="C:RNA polymerase II, core complex"/>
    <property type="evidence" value="ECO:0007669"/>
    <property type="project" value="TreeGrafter"/>
</dbReference>
<dbReference type="Proteomes" id="UP000759131">
    <property type="component" value="Unassembled WGS sequence"/>
</dbReference>
<dbReference type="InterPro" id="IPR007081">
    <property type="entry name" value="RNA_pol_Rpb1_5"/>
</dbReference>
<dbReference type="PANTHER" id="PTHR19376:SF37">
    <property type="entry name" value="DNA-DIRECTED RNA POLYMERASE II SUBUNIT RPB1"/>
    <property type="match status" value="1"/>
</dbReference>
<evidence type="ECO:0000256" key="2">
    <source>
        <dbReference type="ARBA" id="ARBA00012418"/>
    </source>
</evidence>
<feature type="non-terminal residue" evidence="16">
    <location>
        <position position="773"/>
    </location>
</feature>
<keyword evidence="8" id="KW-0460">Magnesium</keyword>
<evidence type="ECO:0000259" key="14">
    <source>
        <dbReference type="Pfam" id="PF04998"/>
    </source>
</evidence>
<dbReference type="InterPro" id="IPR007083">
    <property type="entry name" value="RNA_pol_Rpb1_4"/>
</dbReference>
<gene>
    <name evidence="16" type="ORF">OSB1V03_LOCUS17827</name>
</gene>
<evidence type="ECO:0000259" key="12">
    <source>
        <dbReference type="Pfam" id="PF04990"/>
    </source>
</evidence>
<organism evidence="16">
    <name type="scientific">Medioppia subpectinata</name>
    <dbReference type="NCBI Taxonomy" id="1979941"/>
    <lineage>
        <taxon>Eukaryota</taxon>
        <taxon>Metazoa</taxon>
        <taxon>Ecdysozoa</taxon>
        <taxon>Arthropoda</taxon>
        <taxon>Chelicerata</taxon>
        <taxon>Arachnida</taxon>
        <taxon>Acari</taxon>
        <taxon>Acariformes</taxon>
        <taxon>Sarcoptiformes</taxon>
        <taxon>Oribatida</taxon>
        <taxon>Brachypylina</taxon>
        <taxon>Oppioidea</taxon>
        <taxon>Oppiidae</taxon>
        <taxon>Medioppia</taxon>
    </lineage>
</organism>
<dbReference type="Pfam" id="PF04998">
    <property type="entry name" value="RNA_pol_Rpb1_5"/>
    <property type="match status" value="1"/>
</dbReference>
<feature type="domain" description="RNA polymerase Rpb1" evidence="14">
    <location>
        <begin position="40"/>
        <end position="633"/>
    </location>
</feature>
<dbReference type="GO" id="GO:0006351">
    <property type="term" value="P:DNA-templated transcription"/>
    <property type="evidence" value="ECO:0007669"/>
    <property type="project" value="InterPro"/>
</dbReference>
<dbReference type="FunFam" id="3.30.1360.140:FF:000001">
    <property type="entry name" value="DNA-directed RNA polymerase subunit"/>
    <property type="match status" value="1"/>
</dbReference>
<comment type="subcellular location">
    <subcellularLocation>
        <location evidence="1">Nucleus</location>
    </subcellularLocation>
</comment>
<dbReference type="CDD" id="cd02584">
    <property type="entry name" value="RNAP_II_Rpb1_C"/>
    <property type="match status" value="1"/>
</dbReference>
<dbReference type="AlphaFoldDB" id="A0A7R9LDD0"/>
<keyword evidence="7" id="KW-0862">Zinc</keyword>
<feature type="domain" description="RNA polymerase Rpb1" evidence="15">
    <location>
        <begin position="1"/>
        <end position="33"/>
    </location>
</feature>
<accession>A0A7R9LDD0</accession>
<keyword evidence="6" id="KW-0479">Metal-binding</keyword>
<evidence type="ECO:0000259" key="13">
    <source>
        <dbReference type="Pfam" id="PF04992"/>
    </source>
</evidence>
<evidence type="ECO:0000256" key="8">
    <source>
        <dbReference type="ARBA" id="ARBA00022842"/>
    </source>
</evidence>
<dbReference type="Pfam" id="PF05000">
    <property type="entry name" value="RNA_pol_Rpb1_4"/>
    <property type="match status" value="1"/>
</dbReference>
<feature type="compositionally biased region" description="Low complexity" evidence="11">
    <location>
        <begin position="752"/>
        <end position="766"/>
    </location>
</feature>
<dbReference type="EC" id="2.7.7.6" evidence="2"/>
<feature type="domain" description="RNA polymerase Rpb1" evidence="12">
    <location>
        <begin position="374"/>
        <end position="507"/>
    </location>
</feature>
<keyword evidence="10" id="KW-0539">Nucleus</keyword>
<evidence type="ECO:0000256" key="5">
    <source>
        <dbReference type="ARBA" id="ARBA00022695"/>
    </source>
</evidence>
<dbReference type="EMBL" id="CAJPIZ010022169">
    <property type="protein sequence ID" value="CAG2117874.1"/>
    <property type="molecule type" value="Genomic_DNA"/>
</dbReference>
<dbReference type="InterPro" id="IPR038593">
    <property type="entry name" value="RNA_pol_Rpb1_7_sf"/>
</dbReference>
<dbReference type="InterPro" id="IPR007073">
    <property type="entry name" value="RNA_pol_Rpb1_7"/>
</dbReference>
<keyword evidence="17" id="KW-1185">Reference proteome</keyword>
<dbReference type="OrthoDB" id="270392at2759"/>
<dbReference type="Pfam" id="PF04992">
    <property type="entry name" value="RNA_pol_Rpb1_6"/>
    <property type="match status" value="1"/>
</dbReference>
<evidence type="ECO:0000256" key="7">
    <source>
        <dbReference type="ARBA" id="ARBA00022833"/>
    </source>
</evidence>
<evidence type="ECO:0000256" key="11">
    <source>
        <dbReference type="SAM" id="MobiDB-lite"/>
    </source>
</evidence>
<evidence type="ECO:0000313" key="16">
    <source>
        <dbReference type="EMBL" id="CAD7639505.1"/>
    </source>
</evidence>
<dbReference type="Pfam" id="PF04990">
    <property type="entry name" value="RNA_pol_Rpb1_7"/>
    <property type="match status" value="1"/>
</dbReference>
<dbReference type="FunFam" id="1.10.150.390:FF:000001">
    <property type="entry name" value="DNA-directed RNA polymerase subunit"/>
    <property type="match status" value="1"/>
</dbReference>
<dbReference type="GO" id="GO:0003899">
    <property type="term" value="F:DNA-directed RNA polymerase activity"/>
    <property type="evidence" value="ECO:0007669"/>
    <property type="project" value="UniProtKB-EC"/>
</dbReference>
<feature type="region of interest" description="Disordered" evidence="11">
    <location>
        <begin position="752"/>
        <end position="773"/>
    </location>
</feature>
<keyword evidence="9" id="KW-0804">Transcription</keyword>
<evidence type="ECO:0000256" key="10">
    <source>
        <dbReference type="ARBA" id="ARBA00023242"/>
    </source>
</evidence>
<feature type="non-terminal residue" evidence="16">
    <location>
        <position position="1"/>
    </location>
</feature>
<evidence type="ECO:0000256" key="1">
    <source>
        <dbReference type="ARBA" id="ARBA00004123"/>
    </source>
</evidence>
<dbReference type="Gene3D" id="3.30.1360.140">
    <property type="match status" value="1"/>
</dbReference>
<dbReference type="EMBL" id="OC876744">
    <property type="protein sequence ID" value="CAD7639505.1"/>
    <property type="molecule type" value="Genomic_DNA"/>
</dbReference>
<dbReference type="GO" id="GO:0003677">
    <property type="term" value="F:DNA binding"/>
    <property type="evidence" value="ECO:0007669"/>
    <property type="project" value="InterPro"/>
</dbReference>
<dbReference type="Gene3D" id="6.20.50.80">
    <property type="match status" value="1"/>
</dbReference>
<reference evidence="16" key="1">
    <citation type="submission" date="2020-11" db="EMBL/GenBank/DDBJ databases">
        <authorList>
            <person name="Tran Van P."/>
        </authorList>
    </citation>
    <scope>NUCLEOTIDE SEQUENCE</scope>
</reference>
<dbReference type="GO" id="GO:0046872">
    <property type="term" value="F:metal ion binding"/>
    <property type="evidence" value="ECO:0007669"/>
    <property type="project" value="UniProtKB-KW"/>
</dbReference>
<evidence type="ECO:0000256" key="4">
    <source>
        <dbReference type="ARBA" id="ARBA00022679"/>
    </source>
</evidence>